<dbReference type="PANTHER" id="PTHR36541:SF1">
    <property type="entry name" value="SUPEROXIDE REDUCTASE-RELATED"/>
    <property type="match status" value="1"/>
</dbReference>
<organism evidence="7 8">
    <name type="scientific">Candidatus Brocadia fulgida</name>
    <dbReference type="NCBI Taxonomy" id="380242"/>
    <lineage>
        <taxon>Bacteria</taxon>
        <taxon>Pseudomonadati</taxon>
        <taxon>Planctomycetota</taxon>
        <taxon>Candidatus Brocadiia</taxon>
        <taxon>Candidatus Brocadiales</taxon>
        <taxon>Candidatus Brocadiaceae</taxon>
        <taxon>Candidatus Brocadia</taxon>
    </lineage>
</organism>
<dbReference type="NCBIfam" id="TIGR00332">
    <property type="entry name" value="neela_ferrous"/>
    <property type="match status" value="1"/>
</dbReference>
<evidence type="ECO:0000256" key="1">
    <source>
        <dbReference type="ARBA" id="ARBA00005941"/>
    </source>
</evidence>
<dbReference type="InterPro" id="IPR036073">
    <property type="entry name" value="Desulfoferrodoxin_Fe-bd_dom_sf"/>
</dbReference>
<keyword evidence="4" id="KW-0249">Electron transport</keyword>
<evidence type="ECO:0000256" key="5">
    <source>
        <dbReference type="ARBA" id="ARBA00023004"/>
    </source>
</evidence>
<sequence length="122" mass="13526">MTSESTLFCQVNTLATGPADTAKKHVPVISVPEVVKVGQPFTVTIKVGEVSHVMENGHFIQFVDLYCGHIYISRVDFTAELSKPEVSLSIVLHHPGKRPLRVFTRCNLHGIWEGTKEVNVTK</sequence>
<dbReference type="Pfam" id="PF01880">
    <property type="entry name" value="Desulfoferrodox"/>
    <property type="match status" value="1"/>
</dbReference>
<proteinExistence type="inferred from homology"/>
<gene>
    <name evidence="7" type="ORF">BROFUL_00036</name>
</gene>
<dbReference type="EC" id="1.15.1.2" evidence="7"/>
<protein>
    <submittedName>
        <fullName evidence="7">Superoxide reductase</fullName>
        <ecNumber evidence="7">1.15.1.2</ecNumber>
    </submittedName>
</protein>
<keyword evidence="7" id="KW-0560">Oxidoreductase</keyword>
<dbReference type="InterPro" id="IPR002742">
    <property type="entry name" value="Desulfoferrodoxin_Fe-bd_dom"/>
</dbReference>
<dbReference type="SUPFAM" id="SSF49367">
    <property type="entry name" value="Superoxide reductase-like"/>
    <property type="match status" value="1"/>
</dbReference>
<keyword evidence="2" id="KW-0813">Transport</keyword>
<keyword evidence="3" id="KW-0479">Metal-binding</keyword>
<dbReference type="GO" id="GO:0050605">
    <property type="term" value="F:superoxide reductase activity"/>
    <property type="evidence" value="ECO:0007669"/>
    <property type="project" value="UniProtKB-EC"/>
</dbReference>
<name>A0A0M2V290_9BACT</name>
<keyword evidence="8" id="KW-1185">Reference proteome</keyword>
<dbReference type="PANTHER" id="PTHR36541">
    <property type="entry name" value="SUPEROXIDE REDUCTASE-RELATED"/>
    <property type="match status" value="1"/>
</dbReference>
<evidence type="ECO:0000313" key="7">
    <source>
        <dbReference type="EMBL" id="KKO21241.1"/>
    </source>
</evidence>
<keyword evidence="5" id="KW-0408">Iron</keyword>
<evidence type="ECO:0000256" key="3">
    <source>
        <dbReference type="ARBA" id="ARBA00022723"/>
    </source>
</evidence>
<dbReference type="AlphaFoldDB" id="A0A0M2V290"/>
<dbReference type="GO" id="GO:0005506">
    <property type="term" value="F:iron ion binding"/>
    <property type="evidence" value="ECO:0007669"/>
    <property type="project" value="InterPro"/>
</dbReference>
<dbReference type="EMBL" id="LAQJ01000006">
    <property type="protein sequence ID" value="KKO21241.1"/>
    <property type="molecule type" value="Genomic_DNA"/>
</dbReference>
<dbReference type="Gene3D" id="2.60.40.730">
    <property type="entry name" value="SOR catalytic domain"/>
    <property type="match status" value="1"/>
</dbReference>
<evidence type="ECO:0000256" key="4">
    <source>
        <dbReference type="ARBA" id="ARBA00022982"/>
    </source>
</evidence>
<dbReference type="Proteomes" id="UP000034954">
    <property type="component" value="Unassembled WGS sequence"/>
</dbReference>
<evidence type="ECO:0000313" key="8">
    <source>
        <dbReference type="Proteomes" id="UP000034954"/>
    </source>
</evidence>
<feature type="domain" description="Desulfoferrodoxin ferrous iron-binding" evidence="6">
    <location>
        <begin position="21"/>
        <end position="114"/>
    </location>
</feature>
<reference evidence="7 8" key="1">
    <citation type="journal article" date="2013" name="BMC Microbiol.">
        <title>Identification of the type II cytochrome c maturation pathway in anammox bacteria by comparative genomics.</title>
        <authorList>
            <person name="Ferousi C."/>
            <person name="Speth D.R."/>
            <person name="Reimann J."/>
            <person name="Op den Camp H.J."/>
            <person name="Allen J.W."/>
            <person name="Keltjens J.T."/>
            <person name="Jetten M.S."/>
        </authorList>
    </citation>
    <scope>NUCLEOTIDE SEQUENCE [LARGE SCALE GENOMIC DNA]</scope>
    <source>
        <strain evidence="7">RU1</strain>
    </source>
</reference>
<dbReference type="InterPro" id="IPR051233">
    <property type="entry name" value="Desulfoferrodoxin_SOR"/>
</dbReference>
<accession>A0A0M2V290</accession>
<evidence type="ECO:0000259" key="6">
    <source>
        <dbReference type="Pfam" id="PF01880"/>
    </source>
</evidence>
<evidence type="ECO:0000256" key="2">
    <source>
        <dbReference type="ARBA" id="ARBA00022448"/>
    </source>
</evidence>
<comment type="caution">
    <text evidence="7">The sequence shown here is derived from an EMBL/GenBank/DDBJ whole genome shotgun (WGS) entry which is preliminary data.</text>
</comment>
<comment type="similarity">
    <text evidence="1">Belongs to the desulfoferrodoxin family.</text>
</comment>